<evidence type="ECO:0000313" key="4">
    <source>
        <dbReference type="Proteomes" id="UP000887226"/>
    </source>
</evidence>
<evidence type="ECO:0000256" key="1">
    <source>
        <dbReference type="SAM" id="MobiDB-lite"/>
    </source>
</evidence>
<dbReference type="Pfam" id="PF08447">
    <property type="entry name" value="PAS_3"/>
    <property type="match status" value="1"/>
</dbReference>
<dbReference type="Proteomes" id="UP000887226">
    <property type="component" value="Unassembled WGS sequence"/>
</dbReference>
<feature type="region of interest" description="Disordered" evidence="1">
    <location>
        <begin position="263"/>
        <end position="353"/>
    </location>
</feature>
<feature type="compositionally biased region" description="Polar residues" evidence="1">
    <location>
        <begin position="271"/>
        <end position="286"/>
    </location>
</feature>
<feature type="compositionally biased region" description="Low complexity" evidence="1">
    <location>
        <begin position="308"/>
        <end position="320"/>
    </location>
</feature>
<gene>
    <name evidence="3" type="ORF">BJ878DRAFT_299614</name>
</gene>
<sequence>METTFMTIHNLSPEANILYASDSIVDVLGYHPHEVINRSCFDYFHPNEVPFARAEHDRGIKMDKAAALYYARIQNRGQQWVSCECVFTIVHDVLVACTSIYRDTEKNRSRAQAAPTVQQRFALPPHDPRYHMLEHLSAKFRAPPQSALNEPRAALILNRFTRTLTVMYATNSVQNILGIPAEDFKNKSFYECISENCLPDAIRCLESAKANDSIAYLRFWYRNPLRREDVENDQALHDDSQSSDSDEGGVELHDHMEVETAHAGAGGSDSLGRSGQTSAQAYSSGSAREASGVGQIHHNRSPPTPEHSNSSGQSSTVSNNAVFDQTQGSRSSTSSIPGPASARQRRTPHPQQADAPAEYFELEAVVSCTSDGLVLVLRRARSVPQEPPEPAAAVQAARPNGLFAAPWGPDAIRPHVYQPDQNSPFRHAIDAPLVPPGGPPMEDFMASIRDIAVFAWSLVGINGNIVEYKRGGTPGDEALPPNGPPVWDPYGQPSPVYYEPPYNQALERWSQRDAKRAHDMGIHSRVPAQRYDDDNMHGMGCAPNQPMDGMAPAHAQHNNPGLQDYAYQGPGNFTNNGYAGRYGQPEVQPQPQSYGGGCQYGQQTQNAHPSQSHQQTQDYQGHPSQNPDAEERQDIPPRNRWMWY</sequence>
<protein>
    <recommendedName>
        <fullName evidence="2">PAS domain-containing protein</fullName>
    </recommendedName>
</protein>
<dbReference type="InterPro" id="IPR000014">
    <property type="entry name" value="PAS"/>
</dbReference>
<organism evidence="3 4">
    <name type="scientific">Calycina marina</name>
    <dbReference type="NCBI Taxonomy" id="1763456"/>
    <lineage>
        <taxon>Eukaryota</taxon>
        <taxon>Fungi</taxon>
        <taxon>Dikarya</taxon>
        <taxon>Ascomycota</taxon>
        <taxon>Pezizomycotina</taxon>
        <taxon>Leotiomycetes</taxon>
        <taxon>Helotiales</taxon>
        <taxon>Pezizellaceae</taxon>
        <taxon>Calycina</taxon>
    </lineage>
</organism>
<proteinExistence type="predicted"/>
<feature type="domain" description="PAS" evidence="2">
    <location>
        <begin position="1"/>
        <end position="63"/>
    </location>
</feature>
<feature type="compositionally biased region" description="Polar residues" evidence="1">
    <location>
        <begin position="606"/>
        <end position="627"/>
    </location>
</feature>
<evidence type="ECO:0000259" key="2">
    <source>
        <dbReference type="PROSITE" id="PS50112"/>
    </source>
</evidence>
<dbReference type="InterPro" id="IPR013655">
    <property type="entry name" value="PAS_fold_3"/>
</dbReference>
<dbReference type="PROSITE" id="PS50112">
    <property type="entry name" value="PAS"/>
    <property type="match status" value="1"/>
</dbReference>
<keyword evidence="4" id="KW-1185">Reference proteome</keyword>
<accession>A0A9P7YV57</accession>
<dbReference type="CDD" id="cd00130">
    <property type="entry name" value="PAS"/>
    <property type="match status" value="1"/>
</dbReference>
<dbReference type="AlphaFoldDB" id="A0A9P7YV57"/>
<feature type="region of interest" description="Disordered" evidence="1">
    <location>
        <begin position="545"/>
        <end position="644"/>
    </location>
</feature>
<dbReference type="InterPro" id="IPR035965">
    <property type="entry name" value="PAS-like_dom_sf"/>
</dbReference>
<dbReference type="EMBL" id="MU254487">
    <property type="protein sequence ID" value="KAG9240321.1"/>
    <property type="molecule type" value="Genomic_DNA"/>
</dbReference>
<dbReference type="Gene3D" id="3.30.450.20">
    <property type="entry name" value="PAS domain"/>
    <property type="match status" value="1"/>
</dbReference>
<evidence type="ECO:0000313" key="3">
    <source>
        <dbReference type="EMBL" id="KAG9240321.1"/>
    </source>
</evidence>
<comment type="caution">
    <text evidence="3">The sequence shown here is derived from an EMBL/GenBank/DDBJ whole genome shotgun (WGS) entry which is preliminary data.</text>
</comment>
<name>A0A9P7YV57_9HELO</name>
<dbReference type="SMART" id="SM00091">
    <property type="entry name" value="PAS"/>
    <property type="match status" value="2"/>
</dbReference>
<reference evidence="3" key="1">
    <citation type="journal article" date="2021" name="IMA Fungus">
        <title>Genomic characterization of three marine fungi, including Emericellopsis atlantica sp. nov. with signatures of a generalist lifestyle and marine biomass degradation.</title>
        <authorList>
            <person name="Hagestad O.C."/>
            <person name="Hou L."/>
            <person name="Andersen J.H."/>
            <person name="Hansen E.H."/>
            <person name="Altermark B."/>
            <person name="Li C."/>
            <person name="Kuhnert E."/>
            <person name="Cox R.J."/>
            <person name="Crous P.W."/>
            <person name="Spatafora J.W."/>
            <person name="Lail K."/>
            <person name="Amirebrahimi M."/>
            <person name="Lipzen A."/>
            <person name="Pangilinan J."/>
            <person name="Andreopoulos W."/>
            <person name="Hayes R.D."/>
            <person name="Ng V."/>
            <person name="Grigoriev I.V."/>
            <person name="Jackson S.A."/>
            <person name="Sutton T.D.S."/>
            <person name="Dobson A.D.W."/>
            <person name="Rama T."/>
        </authorList>
    </citation>
    <scope>NUCLEOTIDE SEQUENCE</scope>
    <source>
        <strain evidence="3">TRa3180A</strain>
    </source>
</reference>
<dbReference type="SUPFAM" id="SSF55785">
    <property type="entry name" value="PYP-like sensor domain (PAS domain)"/>
    <property type="match status" value="1"/>
</dbReference>
<dbReference type="OrthoDB" id="411251at2759"/>
<feature type="compositionally biased region" description="Polar residues" evidence="1">
    <location>
        <begin position="321"/>
        <end position="336"/>
    </location>
</feature>